<feature type="region of interest" description="Disordered" evidence="1">
    <location>
        <begin position="272"/>
        <end position="292"/>
    </location>
</feature>
<dbReference type="VEuPathDB" id="TriTrypDB:TCDM_04962"/>
<dbReference type="VEuPathDB" id="TriTrypDB:TCSYLVIO_004861"/>
<sequence>MNAANALAPWSVQQIFPSLEASVKYRADLLTTASRLPDVASRTLLCPLFHHRLLHHFAQSSVFGVLSSMCSHALTQQRLHEETTGNGFNGAKNNGYATEDEVNFAATVTSSLLEDSMINLDAALLPIIGNSQGHLLTILRKRLRETEESSISVKFHEKSTLSISTQKKITFVPRRKTMEKVLDQANLPRRHIFSKKMASLTNVAQSTGACERRELLGNLGDTPVPFQVRSREEVRQQLRGQKAFETSMTVVLSDHAVPLPLWKRRRNEVEEITENEGFTSPPTAASSTALNSPQESFVNATWVKEGELLLVNGCLIHRDTKKIVESSAKKEKICALERGEIGSMETPETTTSVKKKTTAESERKKRTAKVARGSFASGRIGTVNTQGVPLMSREEILALVNSLQISDALRAAFLIGLNGDDNSKIKQ</sequence>
<proteinExistence type="predicted"/>
<evidence type="ECO:0000256" key="1">
    <source>
        <dbReference type="SAM" id="MobiDB-lite"/>
    </source>
</evidence>
<dbReference type="AlphaFoldDB" id="A0A2V2UUU0"/>
<accession>A0A2V2UUU0</accession>
<dbReference type="Proteomes" id="UP000246121">
    <property type="component" value="Unassembled WGS sequence"/>
</dbReference>
<organism evidence="2 3">
    <name type="scientific">Trypanosoma cruzi</name>
    <dbReference type="NCBI Taxonomy" id="5693"/>
    <lineage>
        <taxon>Eukaryota</taxon>
        <taxon>Discoba</taxon>
        <taxon>Euglenozoa</taxon>
        <taxon>Kinetoplastea</taxon>
        <taxon>Metakinetoplastina</taxon>
        <taxon>Trypanosomatida</taxon>
        <taxon>Trypanosomatidae</taxon>
        <taxon>Trypanosoma</taxon>
        <taxon>Schizotrypanum</taxon>
    </lineage>
</organism>
<comment type="caution">
    <text evidence="2">The sequence shown here is derived from an EMBL/GenBank/DDBJ whole genome shotgun (WGS) entry which is preliminary data.</text>
</comment>
<reference evidence="2 3" key="1">
    <citation type="journal article" date="2018" name="Microb. Genom.">
        <title>Expanding an expanded genome: long-read sequencing of Trypanosoma cruzi.</title>
        <authorList>
            <person name="Berna L."/>
            <person name="Rodriguez M."/>
            <person name="Chiribao M.L."/>
            <person name="Parodi-Talice A."/>
            <person name="Pita S."/>
            <person name="Rijo G."/>
            <person name="Alvarez-Valin F."/>
            <person name="Robello C."/>
        </authorList>
    </citation>
    <scope>NUCLEOTIDE SEQUENCE [LARGE SCALE GENOMIC DNA]</scope>
    <source>
        <strain evidence="2 3">Dm28c</strain>
    </source>
</reference>
<gene>
    <name evidence="2" type="ORF">C4B63_84g52</name>
</gene>
<evidence type="ECO:0000313" key="2">
    <source>
        <dbReference type="EMBL" id="PWU87814.1"/>
    </source>
</evidence>
<name>A0A2V2UUU0_TRYCR</name>
<dbReference type="EMBL" id="PRFA01000084">
    <property type="protein sequence ID" value="PWU87814.1"/>
    <property type="molecule type" value="Genomic_DNA"/>
</dbReference>
<dbReference type="VEuPathDB" id="TriTrypDB:TcG_06468"/>
<dbReference type="VEuPathDB" id="TriTrypDB:TcBrA4_0015530"/>
<evidence type="ECO:0000313" key="3">
    <source>
        <dbReference type="Proteomes" id="UP000246121"/>
    </source>
</evidence>
<dbReference type="VEuPathDB" id="TriTrypDB:C4B63_84g52"/>
<dbReference type="VEuPathDB" id="TriTrypDB:ECC02_001896"/>
<dbReference type="VEuPathDB" id="TriTrypDB:C3747_40g217"/>
<protein>
    <submittedName>
        <fullName evidence="2">Uncharacterized protein</fullName>
    </submittedName>
</protein>
<dbReference type="VEuPathDB" id="TriTrypDB:TcCLB.507711.70"/>
<dbReference type="VEuPathDB" id="TriTrypDB:TcCLB.509637.18"/>
<dbReference type="VEuPathDB" id="TriTrypDB:BCY84_10933"/>
<feature type="compositionally biased region" description="Polar residues" evidence="1">
    <location>
        <begin position="276"/>
        <end position="292"/>
    </location>
</feature>
<dbReference type="VEuPathDB" id="TriTrypDB:TcCL_ESM02781"/>
<dbReference type="VEuPathDB" id="TriTrypDB:Tc_MARK_3608"/>